<feature type="transmembrane region" description="Helical" evidence="7">
    <location>
        <begin position="232"/>
        <end position="256"/>
    </location>
</feature>
<keyword evidence="5 7" id="KW-1133">Transmembrane helix</keyword>
<accession>A0ABS1EB41</accession>
<keyword evidence="2" id="KW-0813">Transport</keyword>
<feature type="transmembrane region" description="Helical" evidence="7">
    <location>
        <begin position="345"/>
        <end position="363"/>
    </location>
</feature>
<dbReference type="Pfam" id="PF05977">
    <property type="entry name" value="MFS_3"/>
    <property type="match status" value="1"/>
</dbReference>
<sequence>MKQQPVSHQFSLLKKRYFAPFFWTQFCGAANDNLYKFAVTILLTYQWQTQWFPSSMAGVIIGGLFIFPFLLFSATSGQLSDQYDKIRIMRNVKNAEIGIMLLAAFGLYTQSVIILLACIFLMGLHSTIFGPAKFAYLPQVLDDKFLMGGNALVSMGTFVSILLGNIAGGILVAIPGNGHLWAAFACLLVAVAGRISAQFIPPLEKKPASNKINWNPFTETLKNLAIARQHRIIFKCMLLISWMWFFGAVFLALFPVFAKDILKGNEHVAALLLVLFSIGVATGSLSCERLGLRRPALSLVPLGAAGMSLFTVDLYFSITVPDTQELRSFSQFIAQPANWRTMFDLFMLSACAGVYSVPLYTFIQKTTSKTHIARIIAANNILNAFFLIASALIVGLLLSLDISVPVIFLLAGIVNILFSYAIFLTEPGFKKKPFKTGRYF</sequence>
<evidence type="ECO:0000256" key="6">
    <source>
        <dbReference type="ARBA" id="ARBA00023136"/>
    </source>
</evidence>
<gene>
    <name evidence="8" type="ORF">JHL22_07550</name>
</gene>
<keyword evidence="6 7" id="KW-0472">Membrane</keyword>
<dbReference type="InterPro" id="IPR010290">
    <property type="entry name" value="TM_effector"/>
</dbReference>
<feature type="transmembrane region" description="Helical" evidence="7">
    <location>
        <begin position="56"/>
        <end position="77"/>
    </location>
</feature>
<keyword evidence="3" id="KW-1003">Cell membrane</keyword>
<feature type="transmembrane region" description="Helical" evidence="7">
    <location>
        <begin position="404"/>
        <end position="425"/>
    </location>
</feature>
<feature type="transmembrane region" description="Helical" evidence="7">
    <location>
        <begin position="375"/>
        <end position="398"/>
    </location>
</feature>
<dbReference type="EMBL" id="JAENGP010000007">
    <property type="protein sequence ID" value="MBK1781069.1"/>
    <property type="molecule type" value="Genomic_DNA"/>
</dbReference>
<evidence type="ECO:0000256" key="2">
    <source>
        <dbReference type="ARBA" id="ARBA00022448"/>
    </source>
</evidence>
<comment type="subcellular location">
    <subcellularLocation>
        <location evidence="1">Cell membrane</location>
        <topology evidence="1">Multi-pass membrane protein</topology>
    </subcellularLocation>
</comment>
<feature type="transmembrane region" description="Helical" evidence="7">
    <location>
        <begin position="299"/>
        <end position="318"/>
    </location>
</feature>
<dbReference type="InterPro" id="IPR036259">
    <property type="entry name" value="MFS_trans_sf"/>
</dbReference>
<organism evidence="8 9">
    <name type="scientific">Advenella mandrilli</name>
    <dbReference type="NCBI Taxonomy" id="2800330"/>
    <lineage>
        <taxon>Bacteria</taxon>
        <taxon>Pseudomonadati</taxon>
        <taxon>Pseudomonadota</taxon>
        <taxon>Betaproteobacteria</taxon>
        <taxon>Burkholderiales</taxon>
        <taxon>Alcaligenaceae</taxon>
    </lineage>
</organism>
<proteinExistence type="predicted"/>
<reference evidence="8 9" key="1">
    <citation type="submission" date="2020-12" db="EMBL/GenBank/DDBJ databases">
        <authorList>
            <person name="Lu T."/>
            <person name="Wang Q."/>
            <person name="Han X."/>
        </authorList>
    </citation>
    <scope>NUCLEOTIDE SEQUENCE [LARGE SCALE GENOMIC DNA]</scope>
    <source>
        <strain evidence="8 9">WQ 585</strain>
    </source>
</reference>
<keyword evidence="4 7" id="KW-0812">Transmembrane</keyword>
<dbReference type="Gene3D" id="1.20.1250.20">
    <property type="entry name" value="MFS general substrate transporter like domains"/>
    <property type="match status" value="1"/>
</dbReference>
<evidence type="ECO:0000256" key="7">
    <source>
        <dbReference type="SAM" id="Phobius"/>
    </source>
</evidence>
<evidence type="ECO:0000313" key="9">
    <source>
        <dbReference type="Proteomes" id="UP000635316"/>
    </source>
</evidence>
<feature type="transmembrane region" description="Helical" evidence="7">
    <location>
        <begin position="268"/>
        <end position="287"/>
    </location>
</feature>
<dbReference type="PANTHER" id="PTHR43266:SF2">
    <property type="entry name" value="MAJOR FACILITATOR SUPERFAMILY (MFS) PROFILE DOMAIN-CONTAINING PROTEIN"/>
    <property type="match status" value="1"/>
</dbReference>
<comment type="caution">
    <text evidence="8">The sequence shown here is derived from an EMBL/GenBank/DDBJ whole genome shotgun (WGS) entry which is preliminary data.</text>
</comment>
<evidence type="ECO:0000256" key="1">
    <source>
        <dbReference type="ARBA" id="ARBA00004651"/>
    </source>
</evidence>
<evidence type="ECO:0000256" key="5">
    <source>
        <dbReference type="ARBA" id="ARBA00022989"/>
    </source>
</evidence>
<keyword evidence="9" id="KW-1185">Reference proteome</keyword>
<dbReference type="PANTHER" id="PTHR43266">
    <property type="entry name" value="MACROLIDE-EFFLUX PROTEIN"/>
    <property type="match status" value="1"/>
</dbReference>
<evidence type="ECO:0000256" key="3">
    <source>
        <dbReference type="ARBA" id="ARBA00022475"/>
    </source>
</evidence>
<feature type="transmembrane region" description="Helical" evidence="7">
    <location>
        <begin position="97"/>
        <end position="124"/>
    </location>
</feature>
<feature type="transmembrane region" description="Helical" evidence="7">
    <location>
        <begin position="145"/>
        <end position="174"/>
    </location>
</feature>
<dbReference type="CDD" id="cd06173">
    <property type="entry name" value="MFS_MefA_like"/>
    <property type="match status" value="1"/>
</dbReference>
<dbReference type="Proteomes" id="UP000635316">
    <property type="component" value="Unassembled WGS sequence"/>
</dbReference>
<evidence type="ECO:0000256" key="4">
    <source>
        <dbReference type="ARBA" id="ARBA00022692"/>
    </source>
</evidence>
<name>A0ABS1EB41_9BURK</name>
<dbReference type="SUPFAM" id="SSF103473">
    <property type="entry name" value="MFS general substrate transporter"/>
    <property type="match status" value="1"/>
</dbReference>
<dbReference type="RefSeq" id="WP_200235575.1">
    <property type="nucleotide sequence ID" value="NZ_JAENGP010000007.1"/>
</dbReference>
<protein>
    <submittedName>
        <fullName evidence="8">MFS transporter</fullName>
    </submittedName>
</protein>
<evidence type="ECO:0000313" key="8">
    <source>
        <dbReference type="EMBL" id="MBK1781069.1"/>
    </source>
</evidence>